<dbReference type="PANTHER" id="PTHR31602:SF3">
    <property type="entry name" value="GROWTH-REGULATING FACTOR 8"/>
    <property type="match status" value="1"/>
</dbReference>
<dbReference type="EMBL" id="JBJKBG010000004">
    <property type="protein sequence ID" value="KAL3742850.1"/>
    <property type="molecule type" value="Genomic_DNA"/>
</dbReference>
<comment type="subcellular location">
    <subcellularLocation>
        <location evidence="2 3">Nucleus</location>
    </subcellularLocation>
</comment>
<evidence type="ECO:0000259" key="5">
    <source>
        <dbReference type="PROSITE" id="PS51667"/>
    </source>
</evidence>
<dbReference type="Proteomes" id="UP001634007">
    <property type="component" value="Unassembled WGS sequence"/>
</dbReference>
<comment type="domain">
    <text evidence="3">The QLQ domain and WRC domain may be involved in protein-protein interaction and DNA-binding, respectively.</text>
</comment>
<gene>
    <name evidence="6" type="ORF">ACJRO7_018198</name>
</gene>
<dbReference type="InterPro" id="IPR031137">
    <property type="entry name" value="GRF"/>
</dbReference>
<evidence type="ECO:0000256" key="2">
    <source>
        <dbReference type="PROSITE-ProRule" id="PRU01002"/>
    </source>
</evidence>
<feature type="domain" description="WRC" evidence="5">
    <location>
        <begin position="216"/>
        <end position="260"/>
    </location>
</feature>
<accession>A0ABD3KSU0</accession>
<name>A0ABD3KSU0_EUCGL</name>
<dbReference type="GO" id="GO:0005634">
    <property type="term" value="C:nucleus"/>
    <property type="evidence" value="ECO:0007669"/>
    <property type="project" value="UniProtKB-SubCell"/>
</dbReference>
<keyword evidence="7" id="KW-1185">Reference proteome</keyword>
<keyword evidence="3" id="KW-0010">Activator</keyword>
<evidence type="ECO:0000256" key="3">
    <source>
        <dbReference type="RuleBase" id="RU367127"/>
    </source>
</evidence>
<sequence>MGTRNGNESGMMMVVSAGEEECDVGLGLRTQQPKNGDGYSRKKTTPVMMSMSLPPPPHHHHPHHHHQHHHHPYHQQYTLSPSSSGRGGVAGAGEYYGGLGGSVFSGASNHHLACVGGEAAAAATLLAAGSASADSSSSAAAAAAPVFDSSGKMAASTNARVPFTAAQWQEMDMERQSMMLKHMLTSVPVPAGPELILPITRSLPTVLPPQSNRGSDPEPWRCRRTDGKKWRCSRDVAPHQKYCERHSHKNRPRSRKPVELQADYTKAANATTKKSNATTTNSQSLSSCQNPQFLNQTPIPSSVFPTAAASAYDQPRGLEWFMKAETIPSQEDYHHHQQPMHAACNRIDPFHLKQPHMPLSSYSDYGSTHELHETRHFIDAWSAPHRDDSSNRAASVSAGKKMPVSSLSLTMCGIGEEDSKNTDMGAGLMGGEREKSGDLRPPHWMMSPAGSWMGSTTPGGPLAEALCLGTANASSARMAAACEATPQGRISVTPTSSRSSSKDEGHELNLIS</sequence>
<dbReference type="PANTHER" id="PTHR31602">
    <property type="entry name" value="GROWTH-REGULATING FACTOR 5"/>
    <property type="match status" value="1"/>
</dbReference>
<evidence type="ECO:0000313" key="7">
    <source>
        <dbReference type="Proteomes" id="UP001634007"/>
    </source>
</evidence>
<feature type="short sequence motif" description="Bipartite nuclear localization signal" evidence="2">
    <location>
        <begin position="221"/>
        <end position="231"/>
    </location>
</feature>
<keyword evidence="3" id="KW-0804">Transcription</keyword>
<dbReference type="PROSITE" id="PS51667">
    <property type="entry name" value="WRC"/>
    <property type="match status" value="1"/>
</dbReference>
<evidence type="ECO:0000256" key="1">
    <source>
        <dbReference type="ARBA" id="ARBA00023242"/>
    </source>
</evidence>
<feature type="region of interest" description="Disordered" evidence="4">
    <location>
        <begin position="28"/>
        <end position="86"/>
    </location>
</feature>
<feature type="compositionally biased region" description="Basic residues" evidence="4">
    <location>
        <begin position="57"/>
        <end position="73"/>
    </location>
</feature>
<dbReference type="InterPro" id="IPR014977">
    <property type="entry name" value="WRC_dom"/>
</dbReference>
<feature type="short sequence motif" description="Bipartite nuclear localization signal" evidence="2">
    <location>
        <begin position="249"/>
        <end position="256"/>
    </location>
</feature>
<feature type="compositionally biased region" description="Low complexity" evidence="4">
    <location>
        <begin position="74"/>
        <end position="84"/>
    </location>
</feature>
<feature type="region of interest" description="Disordered" evidence="4">
    <location>
        <begin position="484"/>
        <end position="512"/>
    </location>
</feature>
<reference evidence="6 7" key="1">
    <citation type="submission" date="2024-11" db="EMBL/GenBank/DDBJ databases">
        <title>Chromosome-level genome assembly of Eucalyptus globulus Labill. provides insights into its genome evolution.</title>
        <authorList>
            <person name="Li X."/>
        </authorList>
    </citation>
    <scope>NUCLEOTIDE SEQUENCE [LARGE SCALE GENOMIC DNA]</scope>
    <source>
        <strain evidence="6">CL2024</strain>
        <tissue evidence="6">Fresh tender leaves</tissue>
    </source>
</reference>
<comment type="caution">
    <text evidence="6">The sequence shown here is derived from an EMBL/GenBank/DDBJ whole genome shotgun (WGS) entry which is preliminary data.</text>
</comment>
<dbReference type="GO" id="GO:0006351">
    <property type="term" value="P:DNA-templated transcription"/>
    <property type="evidence" value="ECO:0007669"/>
    <property type="project" value="UniProtKB-UniRule"/>
</dbReference>
<proteinExistence type="inferred from homology"/>
<protein>
    <recommendedName>
        <fullName evidence="3">Growth-regulating factor</fullName>
    </recommendedName>
</protein>
<dbReference type="AlphaFoldDB" id="A0ABD3KSU0"/>
<feature type="compositionally biased region" description="Basic and acidic residues" evidence="4">
    <location>
        <begin position="500"/>
        <end position="512"/>
    </location>
</feature>
<keyword evidence="3" id="KW-0805">Transcription regulation</keyword>
<keyword evidence="1 2" id="KW-0539">Nucleus</keyword>
<comment type="similarity">
    <text evidence="3">Belongs to the GRF family.</text>
</comment>
<evidence type="ECO:0000313" key="6">
    <source>
        <dbReference type="EMBL" id="KAL3742850.1"/>
    </source>
</evidence>
<evidence type="ECO:0000256" key="4">
    <source>
        <dbReference type="SAM" id="MobiDB-lite"/>
    </source>
</evidence>
<feature type="compositionally biased region" description="Low complexity" evidence="4">
    <location>
        <begin position="268"/>
        <end position="282"/>
    </location>
</feature>
<organism evidence="6 7">
    <name type="scientific">Eucalyptus globulus</name>
    <name type="common">Tasmanian blue gum</name>
    <dbReference type="NCBI Taxonomy" id="34317"/>
    <lineage>
        <taxon>Eukaryota</taxon>
        <taxon>Viridiplantae</taxon>
        <taxon>Streptophyta</taxon>
        <taxon>Embryophyta</taxon>
        <taxon>Tracheophyta</taxon>
        <taxon>Spermatophyta</taxon>
        <taxon>Magnoliopsida</taxon>
        <taxon>eudicotyledons</taxon>
        <taxon>Gunneridae</taxon>
        <taxon>Pentapetalae</taxon>
        <taxon>rosids</taxon>
        <taxon>malvids</taxon>
        <taxon>Myrtales</taxon>
        <taxon>Myrtaceae</taxon>
        <taxon>Myrtoideae</taxon>
        <taxon>Eucalypteae</taxon>
        <taxon>Eucalyptus</taxon>
    </lineage>
</organism>
<feature type="compositionally biased region" description="Polar residues" evidence="4">
    <location>
        <begin position="283"/>
        <end position="293"/>
    </location>
</feature>
<dbReference type="Pfam" id="PF08879">
    <property type="entry name" value="WRC"/>
    <property type="match status" value="1"/>
</dbReference>
<comment type="function">
    <text evidence="3">Transcription activator.</text>
</comment>
<feature type="region of interest" description="Disordered" evidence="4">
    <location>
        <begin position="268"/>
        <end position="293"/>
    </location>
</feature>
<dbReference type="GO" id="GO:0005524">
    <property type="term" value="F:ATP binding"/>
    <property type="evidence" value="ECO:0007669"/>
    <property type="project" value="UniProtKB-UniRule"/>
</dbReference>